<accession>J3KJ10</accession>
<name>J3KJ10_COCIM</name>
<dbReference type="Proteomes" id="UP000001261">
    <property type="component" value="Unassembled WGS sequence"/>
</dbReference>
<dbReference type="KEGG" id="cim:CIMG_01355"/>
<reference evidence="3" key="1">
    <citation type="journal article" date="2009" name="Genome Res.">
        <title>Comparative genomic analyses of the human fungal pathogens Coccidioides and their relatives.</title>
        <authorList>
            <person name="Sharpton T.J."/>
            <person name="Stajich J.E."/>
            <person name="Rounsley S.D."/>
            <person name="Gardner M.J."/>
            <person name="Wortman J.R."/>
            <person name="Jordar V.S."/>
            <person name="Maiti R."/>
            <person name="Kodira C.D."/>
            <person name="Neafsey D.E."/>
            <person name="Zeng Q."/>
            <person name="Hung C.-Y."/>
            <person name="McMahan C."/>
            <person name="Muszewska A."/>
            <person name="Grynberg M."/>
            <person name="Mandel M.A."/>
            <person name="Kellner E.M."/>
            <person name="Barker B.M."/>
            <person name="Galgiani J.N."/>
            <person name="Orbach M.J."/>
            <person name="Kirkland T.N."/>
            <person name="Cole G.T."/>
            <person name="Henn M.R."/>
            <person name="Birren B.W."/>
            <person name="Taylor J.W."/>
        </authorList>
    </citation>
    <scope>NUCLEOTIDE SEQUENCE [LARGE SCALE GENOMIC DNA]</scope>
    <source>
        <strain evidence="3">RS</strain>
    </source>
</reference>
<dbReference type="OrthoDB" id="4175439at2759"/>
<keyword evidence="3" id="KW-1185">Reference proteome</keyword>
<dbReference type="EMBL" id="GG704911">
    <property type="protein sequence ID" value="EAS36001.3"/>
    <property type="molecule type" value="Genomic_DNA"/>
</dbReference>
<dbReference type="AlphaFoldDB" id="J3KJ10"/>
<reference evidence="3" key="2">
    <citation type="journal article" date="2010" name="Genome Res.">
        <title>Population genomic sequencing of Coccidioides fungi reveals recent hybridization and transposon control.</title>
        <authorList>
            <person name="Neafsey D.E."/>
            <person name="Barker B.M."/>
            <person name="Sharpton T.J."/>
            <person name="Stajich J.E."/>
            <person name="Park D.J."/>
            <person name="Whiston E."/>
            <person name="Hung C.-Y."/>
            <person name="McMahan C."/>
            <person name="White J."/>
            <person name="Sykes S."/>
            <person name="Heiman D."/>
            <person name="Young S."/>
            <person name="Zeng Q."/>
            <person name="Abouelleil A."/>
            <person name="Aftuck L."/>
            <person name="Bessette D."/>
            <person name="Brown A."/>
            <person name="FitzGerald M."/>
            <person name="Lui A."/>
            <person name="Macdonald J.P."/>
            <person name="Priest M."/>
            <person name="Orbach M.J."/>
            <person name="Galgiani J.N."/>
            <person name="Kirkland T.N."/>
            <person name="Cole G.T."/>
            <person name="Birren B.W."/>
            <person name="Henn M.R."/>
            <person name="Taylor J.W."/>
            <person name="Rounsley S.D."/>
        </authorList>
    </citation>
    <scope>GENOME REANNOTATION</scope>
    <source>
        <strain evidence="3">RS</strain>
    </source>
</reference>
<dbReference type="RefSeq" id="XP_001247584.2">
    <property type="nucleotide sequence ID" value="XM_001247583.2"/>
</dbReference>
<protein>
    <submittedName>
        <fullName evidence="2">Uncharacterized protein</fullName>
    </submittedName>
</protein>
<evidence type="ECO:0000256" key="1">
    <source>
        <dbReference type="SAM" id="MobiDB-lite"/>
    </source>
</evidence>
<sequence length="259" mass="29901">MPSSREPFQPEEVALLLGRLFRLYISYAPYSFLFEWLEKTPDLEVRCRDATGEKVLFTTSPELLKAIHECERVTAPEKFPGLPSDWGLYGPLFRQLYSEMITGIKGVQVLCPHQNHWTFIVRDHSCAHDMGQKGDRYILKGELLATTSIFYHQMNKMVWLPDKDRYTAKLRYQGGLLTATIVTFTHGKVRIVQATIKPSEKHPTLNLILRAIYTLNNANYDKKVAFDVLKWILDPPQAEPETEFKSTETAQKLPERVKK</sequence>
<dbReference type="InParanoid" id="J3KJ10"/>
<gene>
    <name evidence="2" type="ORF">CIMG_01355</name>
</gene>
<dbReference type="OMA" id="HYILKSE"/>
<proteinExistence type="predicted"/>
<feature type="region of interest" description="Disordered" evidence="1">
    <location>
        <begin position="239"/>
        <end position="259"/>
    </location>
</feature>
<dbReference type="VEuPathDB" id="FungiDB:CIMG_01355"/>
<evidence type="ECO:0000313" key="2">
    <source>
        <dbReference type="EMBL" id="EAS36001.3"/>
    </source>
</evidence>
<dbReference type="GeneID" id="4566828"/>
<evidence type="ECO:0000313" key="3">
    <source>
        <dbReference type="Proteomes" id="UP000001261"/>
    </source>
</evidence>
<organism evidence="2 3">
    <name type="scientific">Coccidioides immitis (strain RS)</name>
    <name type="common">Valley fever fungus</name>
    <dbReference type="NCBI Taxonomy" id="246410"/>
    <lineage>
        <taxon>Eukaryota</taxon>
        <taxon>Fungi</taxon>
        <taxon>Dikarya</taxon>
        <taxon>Ascomycota</taxon>
        <taxon>Pezizomycotina</taxon>
        <taxon>Eurotiomycetes</taxon>
        <taxon>Eurotiomycetidae</taxon>
        <taxon>Onygenales</taxon>
        <taxon>Onygenaceae</taxon>
        <taxon>Coccidioides</taxon>
    </lineage>
</organism>